<organism evidence="2 3">
    <name type="scientific">Williamsia marianensis</name>
    <dbReference type="NCBI Taxonomy" id="85044"/>
    <lineage>
        <taxon>Bacteria</taxon>
        <taxon>Bacillati</taxon>
        <taxon>Actinomycetota</taxon>
        <taxon>Actinomycetes</taxon>
        <taxon>Mycobacteriales</taxon>
        <taxon>Nocardiaceae</taxon>
        <taxon>Williamsia</taxon>
    </lineage>
</organism>
<proteinExistence type="predicted"/>
<gene>
    <name evidence="2" type="ORF">DFJ75_5007</name>
</gene>
<comment type="caution">
    <text evidence="2">The sequence shown here is derived from an EMBL/GenBank/DDBJ whole genome shotgun (WGS) entry which is preliminary data.</text>
</comment>
<protein>
    <submittedName>
        <fullName evidence="2">Uncharacterized protein</fullName>
    </submittedName>
</protein>
<feature type="region of interest" description="Disordered" evidence="1">
    <location>
        <begin position="63"/>
        <end position="83"/>
    </location>
</feature>
<reference evidence="2 3" key="1">
    <citation type="submission" date="2018-10" db="EMBL/GenBank/DDBJ databases">
        <title>Sequencing the genomes of 1000 actinobacteria strains.</title>
        <authorList>
            <person name="Klenk H.-P."/>
        </authorList>
    </citation>
    <scope>NUCLEOTIDE SEQUENCE [LARGE SCALE GENOMIC DNA]</scope>
    <source>
        <strain evidence="2 3">DSM 44343</strain>
    </source>
</reference>
<dbReference type="Proteomes" id="UP000274762">
    <property type="component" value="Unassembled WGS sequence"/>
</dbReference>
<name>A0A495IV21_WILMA</name>
<dbReference type="AlphaFoldDB" id="A0A495IV21"/>
<dbReference type="EMBL" id="RBKV01000002">
    <property type="protein sequence ID" value="RKR79864.1"/>
    <property type="molecule type" value="Genomic_DNA"/>
</dbReference>
<evidence type="ECO:0000256" key="1">
    <source>
        <dbReference type="SAM" id="MobiDB-lite"/>
    </source>
</evidence>
<evidence type="ECO:0000313" key="3">
    <source>
        <dbReference type="Proteomes" id="UP000274762"/>
    </source>
</evidence>
<evidence type="ECO:0000313" key="2">
    <source>
        <dbReference type="EMBL" id="RKR79864.1"/>
    </source>
</evidence>
<sequence length="83" mass="8884">MTVTVLTATDDAVDDDSAAPVLSGLSVAQAVSKTPNAHTPSNDRFVNMPVRRDARTYRYCRRASKQQAPTLPNALLVSGRDGP</sequence>
<accession>A0A495IV21</accession>